<proteinExistence type="predicted"/>
<evidence type="ECO:0000256" key="1">
    <source>
        <dbReference type="SAM" id="Phobius"/>
    </source>
</evidence>
<evidence type="ECO:0000313" key="3">
    <source>
        <dbReference type="Proteomes" id="UP000461595"/>
    </source>
</evidence>
<feature type="transmembrane region" description="Helical" evidence="1">
    <location>
        <begin position="112"/>
        <end position="139"/>
    </location>
</feature>
<dbReference type="EMBL" id="WSRS01000032">
    <property type="protein sequence ID" value="MVX58922.1"/>
    <property type="molecule type" value="Genomic_DNA"/>
</dbReference>
<keyword evidence="1" id="KW-1133">Transmembrane helix</keyword>
<feature type="transmembrane region" description="Helical" evidence="1">
    <location>
        <begin position="151"/>
        <end position="171"/>
    </location>
</feature>
<gene>
    <name evidence="2" type="ORF">E5983_04580</name>
</gene>
<dbReference type="RefSeq" id="WP_160332733.1">
    <property type="nucleotide sequence ID" value="NZ_WSRS01000032.1"/>
</dbReference>
<dbReference type="OrthoDB" id="2243574at2"/>
<evidence type="ECO:0000313" key="2">
    <source>
        <dbReference type="EMBL" id="MVX58922.1"/>
    </source>
</evidence>
<dbReference type="GO" id="GO:0022857">
    <property type="term" value="F:transmembrane transporter activity"/>
    <property type="evidence" value="ECO:0007669"/>
    <property type="project" value="InterPro"/>
</dbReference>
<dbReference type="Pfam" id="PF12822">
    <property type="entry name" value="ECF_trnsprt"/>
    <property type="match status" value="1"/>
</dbReference>
<keyword evidence="1" id="KW-0472">Membrane</keyword>
<dbReference type="Proteomes" id="UP000461595">
    <property type="component" value="Unassembled WGS sequence"/>
</dbReference>
<name>A0A7X3G8J2_9STRE</name>
<dbReference type="NCBIfam" id="TIGR04518">
    <property type="entry name" value="ECF_S_folT_fam"/>
    <property type="match status" value="1"/>
</dbReference>
<feature type="transmembrane region" description="Helical" evidence="1">
    <location>
        <begin position="46"/>
        <end position="73"/>
    </location>
</feature>
<accession>A0A7X3G8J2</accession>
<sequence length="185" mass="21083">MKFSFPKLSPQLLATLAMLIALTYVLDLFTISIIPNQLQVGVTFIAKVLIGSIAGPWLSALVAILYDILAFFLNNTGYSFIWGFTVVEALQGFLYGLFFFGKKLSFQNWKDWLYVIFATVITMGIGTFVLTPILLHTYYQTPYAVLYASRVYKVLEIPIRVLLIMVVLPFLQRIPEFARLNHLKK</sequence>
<feature type="transmembrane region" description="Helical" evidence="1">
    <location>
        <begin position="79"/>
        <end position="100"/>
    </location>
</feature>
<dbReference type="AlphaFoldDB" id="A0A7X3G8J2"/>
<organism evidence="2 3">
    <name type="scientific">Streptococcus danieliae</name>
    <dbReference type="NCBI Taxonomy" id="747656"/>
    <lineage>
        <taxon>Bacteria</taxon>
        <taxon>Bacillati</taxon>
        <taxon>Bacillota</taxon>
        <taxon>Bacilli</taxon>
        <taxon>Lactobacillales</taxon>
        <taxon>Streptococcaceae</taxon>
        <taxon>Streptococcus</taxon>
    </lineage>
</organism>
<dbReference type="InterPro" id="IPR030949">
    <property type="entry name" value="ECF_S_folate_fam"/>
</dbReference>
<dbReference type="InterPro" id="IPR024529">
    <property type="entry name" value="ECF_trnsprt_substrate-spec"/>
</dbReference>
<protein>
    <submittedName>
        <fullName evidence="2">Folate family ECF transporter S component</fullName>
    </submittedName>
</protein>
<feature type="transmembrane region" description="Helical" evidence="1">
    <location>
        <begin position="12"/>
        <end position="34"/>
    </location>
</feature>
<comment type="caution">
    <text evidence="2">The sequence shown here is derived from an EMBL/GenBank/DDBJ whole genome shotgun (WGS) entry which is preliminary data.</text>
</comment>
<keyword evidence="1" id="KW-0812">Transmembrane</keyword>
<dbReference type="Gene3D" id="1.10.1760.20">
    <property type="match status" value="1"/>
</dbReference>
<reference evidence="2 3" key="1">
    <citation type="submission" date="2019-12" db="EMBL/GenBank/DDBJ databases">
        <title>Microbes associate with the intestines of laboratory mice.</title>
        <authorList>
            <person name="Navarre W."/>
            <person name="Wong E."/>
        </authorList>
    </citation>
    <scope>NUCLEOTIDE SEQUENCE [LARGE SCALE GENOMIC DNA]</scope>
    <source>
        <strain evidence="2 3">NM51_B2-22</strain>
    </source>
</reference>